<evidence type="ECO:0000313" key="10">
    <source>
        <dbReference type="EMBL" id="KAH9417698.1"/>
    </source>
</evidence>
<dbReference type="EMBL" id="NJHN03000074">
    <property type="protein sequence ID" value="KAH9417698.1"/>
    <property type="molecule type" value="Genomic_DNA"/>
</dbReference>
<accession>A0ABQ8J537</accession>
<dbReference type="PROSITE" id="PS00455">
    <property type="entry name" value="AMP_BINDING"/>
    <property type="match status" value="1"/>
</dbReference>
<reference evidence="10 11" key="2">
    <citation type="journal article" date="2022" name="Mol. Biol. Evol.">
        <title>Comparative Genomics Reveals Insights into the Divergent Evolution of Astigmatic Mites and Household Pest Adaptations.</title>
        <authorList>
            <person name="Xiong Q."/>
            <person name="Wan A.T."/>
            <person name="Liu X."/>
            <person name="Fung C.S."/>
            <person name="Xiao X."/>
            <person name="Malainual N."/>
            <person name="Hou J."/>
            <person name="Wang L."/>
            <person name="Wang M."/>
            <person name="Yang K.Y."/>
            <person name="Cui Y."/>
            <person name="Leung E.L."/>
            <person name="Nong W."/>
            <person name="Shin S.K."/>
            <person name="Au S.W."/>
            <person name="Jeong K.Y."/>
            <person name="Chew F.T."/>
            <person name="Hui J.H."/>
            <person name="Leung T.F."/>
            <person name="Tungtrongchitr A."/>
            <person name="Zhong N."/>
            <person name="Liu Z."/>
            <person name="Tsui S.K."/>
        </authorList>
    </citation>
    <scope>NUCLEOTIDE SEQUENCE [LARGE SCALE GENOMIC DNA]</scope>
    <source>
        <strain evidence="10">Derp</strain>
    </source>
</reference>
<keyword evidence="8" id="KW-1133">Transmembrane helix</keyword>
<evidence type="ECO:0000256" key="3">
    <source>
        <dbReference type="ARBA" id="ARBA00022741"/>
    </source>
</evidence>
<comment type="caution">
    <text evidence="10">The sequence shown here is derived from an EMBL/GenBank/DDBJ whole genome shotgun (WGS) entry which is preliminary data.</text>
</comment>
<dbReference type="InterPro" id="IPR042099">
    <property type="entry name" value="ANL_N_sf"/>
</dbReference>
<proteinExistence type="inferred from homology"/>
<comment type="catalytic activity">
    <reaction evidence="7">
        <text>a long-chain fatty acid + ATP + CoA = a long-chain fatty acyl-CoA + AMP + diphosphate</text>
        <dbReference type="Rhea" id="RHEA:15421"/>
        <dbReference type="ChEBI" id="CHEBI:30616"/>
        <dbReference type="ChEBI" id="CHEBI:33019"/>
        <dbReference type="ChEBI" id="CHEBI:57287"/>
        <dbReference type="ChEBI" id="CHEBI:57560"/>
        <dbReference type="ChEBI" id="CHEBI:83139"/>
        <dbReference type="ChEBI" id="CHEBI:456215"/>
        <dbReference type="EC" id="6.2.1.3"/>
    </reaction>
</comment>
<evidence type="ECO:0000313" key="11">
    <source>
        <dbReference type="Proteomes" id="UP000887458"/>
    </source>
</evidence>
<evidence type="ECO:0000256" key="2">
    <source>
        <dbReference type="ARBA" id="ARBA00022598"/>
    </source>
</evidence>
<dbReference type="InterPro" id="IPR020845">
    <property type="entry name" value="AMP-binding_CS"/>
</dbReference>
<keyword evidence="11" id="KW-1185">Reference proteome</keyword>
<dbReference type="GO" id="GO:0016874">
    <property type="term" value="F:ligase activity"/>
    <property type="evidence" value="ECO:0007669"/>
    <property type="project" value="UniProtKB-KW"/>
</dbReference>
<keyword evidence="8" id="KW-0812">Transmembrane</keyword>
<evidence type="ECO:0000259" key="9">
    <source>
        <dbReference type="Pfam" id="PF00501"/>
    </source>
</evidence>
<name>A0ABQ8J537_DERPT</name>
<dbReference type="EC" id="6.2.1.3" evidence="6"/>
<feature type="transmembrane region" description="Helical" evidence="8">
    <location>
        <begin position="12"/>
        <end position="33"/>
    </location>
</feature>
<keyword evidence="2 10" id="KW-0436">Ligase</keyword>
<dbReference type="SUPFAM" id="SSF56801">
    <property type="entry name" value="Acetyl-CoA synthetase-like"/>
    <property type="match status" value="1"/>
</dbReference>
<dbReference type="InterPro" id="IPR000873">
    <property type="entry name" value="AMP-dep_synth/lig_dom"/>
</dbReference>
<keyword evidence="3" id="KW-0547">Nucleotide-binding</keyword>
<reference evidence="10 11" key="1">
    <citation type="journal article" date="2018" name="J. Allergy Clin. Immunol.">
        <title>High-quality assembly of Dermatophagoides pteronyssinus genome and transcriptome reveals a wide range of novel allergens.</title>
        <authorList>
            <person name="Liu X.Y."/>
            <person name="Yang K.Y."/>
            <person name="Wang M.Q."/>
            <person name="Kwok J.S."/>
            <person name="Zeng X."/>
            <person name="Yang Z."/>
            <person name="Xiao X.J."/>
            <person name="Lau C.P."/>
            <person name="Li Y."/>
            <person name="Huang Z.M."/>
            <person name="Ba J.G."/>
            <person name="Yim A.K."/>
            <person name="Ouyang C.Y."/>
            <person name="Ngai S.M."/>
            <person name="Chan T.F."/>
            <person name="Leung E.L."/>
            <person name="Liu L."/>
            <person name="Liu Z.G."/>
            <person name="Tsui S.K."/>
        </authorList>
    </citation>
    <scope>NUCLEOTIDE SEQUENCE [LARGE SCALE GENOMIC DNA]</scope>
    <source>
        <strain evidence="10">Derp</strain>
    </source>
</reference>
<keyword evidence="4" id="KW-0276">Fatty acid metabolism</keyword>
<evidence type="ECO:0000256" key="1">
    <source>
        <dbReference type="ARBA" id="ARBA00006432"/>
    </source>
</evidence>
<dbReference type="Proteomes" id="UP000887458">
    <property type="component" value="Unassembled WGS sequence"/>
</dbReference>
<comment type="similarity">
    <text evidence="1">Belongs to the ATP-dependent AMP-binding enzyme family.</text>
</comment>
<evidence type="ECO:0000256" key="6">
    <source>
        <dbReference type="ARBA" id="ARBA00026121"/>
    </source>
</evidence>
<evidence type="ECO:0000256" key="7">
    <source>
        <dbReference type="ARBA" id="ARBA00036813"/>
    </source>
</evidence>
<dbReference type="PANTHER" id="PTHR43272:SF83">
    <property type="entry name" value="ACYL-COA SYNTHETASE LONG-CHAIN, ISOFORM J"/>
    <property type="match status" value="1"/>
</dbReference>
<keyword evidence="5" id="KW-0067">ATP-binding</keyword>
<feature type="domain" description="AMP-dependent synthetase/ligase" evidence="9">
    <location>
        <begin position="131"/>
        <end position="545"/>
    </location>
</feature>
<evidence type="ECO:0000256" key="4">
    <source>
        <dbReference type="ARBA" id="ARBA00022832"/>
    </source>
</evidence>
<dbReference type="PANTHER" id="PTHR43272">
    <property type="entry name" value="LONG-CHAIN-FATTY-ACID--COA LIGASE"/>
    <property type="match status" value="1"/>
</dbReference>
<keyword evidence="4" id="KW-0443">Lipid metabolism</keyword>
<protein>
    <recommendedName>
        <fullName evidence="6">long-chain-fatty-acid--CoA ligase</fullName>
        <ecNumber evidence="6">6.2.1.3</ecNumber>
    </recommendedName>
</protein>
<gene>
    <name evidence="10" type="primary">ACSL4_8</name>
    <name evidence="10" type="ORF">DERP_011409</name>
</gene>
<organism evidence="10 11">
    <name type="scientific">Dermatophagoides pteronyssinus</name>
    <name type="common">European house dust mite</name>
    <dbReference type="NCBI Taxonomy" id="6956"/>
    <lineage>
        <taxon>Eukaryota</taxon>
        <taxon>Metazoa</taxon>
        <taxon>Ecdysozoa</taxon>
        <taxon>Arthropoda</taxon>
        <taxon>Chelicerata</taxon>
        <taxon>Arachnida</taxon>
        <taxon>Acari</taxon>
        <taxon>Acariformes</taxon>
        <taxon>Sarcoptiformes</taxon>
        <taxon>Astigmata</taxon>
        <taxon>Psoroptidia</taxon>
        <taxon>Analgoidea</taxon>
        <taxon>Pyroglyphidae</taxon>
        <taxon>Dermatophagoidinae</taxon>
        <taxon>Dermatophagoides</taxon>
    </lineage>
</organism>
<dbReference type="Pfam" id="PF00501">
    <property type="entry name" value="AMP-binding"/>
    <property type="match status" value="1"/>
</dbReference>
<keyword evidence="8" id="KW-0472">Membrane</keyword>
<sequence>MFKEKILPKLILLNTRLILGTYTAFTLPFYTIFQRPWRVLSASKQQWATKEKSADGQYYYWKRLGPPVTLPNDYHLCNTLQEVYLKMKKFEDLEKDKLGYRDVLSAKMKYDSNGQPIRQDGRIVKEIKLANKYTWLKTKDVFEKFEVIGSGFKQLGLTSDDRVIMFADTRIEWFISSFSLMLFQIPIATLFSNLGKKGFVYGVNQQKARCIVTSFDLLERILDVVDQIPTVEKIVYMQYNFQKDQQLPKFPDRIQLISFDQLEEIGRKSLIKIPKNLPSSDQVSVIMYTSGTTGIPKAVLFTNKQLMSAITCLASNVIEIADQGPRHRYASFLPLAHSLGFTFEWFLFCGGVQIGYSSPYTLTDTSPGNPPGQFGDLKLLQPTTLVSVPLILDRIVKEIYLKLSARSPILPPLFTYLMQYKIRWLNRGYRTPLLDKIVCRRVQEQFGGKLEFIICGGAALNQKTEEIIRAALNVKVMTGYGLTETTGGVTGKTLNDMTSGMAGAPMEGAMIRLIDWKEGGYSFDDKPNPRGEIVIGGDSVAQGYYQLEDETNAVFKTDSNGVRWLHSGDIGEMFPNGLLKIIDRKKDLAKLPNGEYISLGRIEGAIKTAPTVENCCICLHEKINDIVALITPSAKKLKILAEKLKKSNLTYEQLCSDPQINQAIMEDIREVCLQSGLSEKEIPKKIAICPEEWSPDNDLLTSAFKLKRNSVLKYYAKDIDNLFQSTTTTTKM</sequence>
<evidence type="ECO:0000256" key="5">
    <source>
        <dbReference type="ARBA" id="ARBA00022840"/>
    </source>
</evidence>
<dbReference type="Gene3D" id="3.40.50.12780">
    <property type="entry name" value="N-terminal domain of ligase-like"/>
    <property type="match status" value="1"/>
</dbReference>
<evidence type="ECO:0000256" key="8">
    <source>
        <dbReference type="SAM" id="Phobius"/>
    </source>
</evidence>